<evidence type="ECO:0000313" key="6">
    <source>
        <dbReference type="Proteomes" id="UP001205337"/>
    </source>
</evidence>
<dbReference type="CDD" id="cd07377">
    <property type="entry name" value="WHTH_GntR"/>
    <property type="match status" value="1"/>
</dbReference>
<dbReference type="Gene3D" id="1.10.10.10">
    <property type="entry name" value="Winged helix-like DNA-binding domain superfamily/Winged helix DNA-binding domain"/>
    <property type="match status" value="1"/>
</dbReference>
<dbReference type="Pfam" id="PF00392">
    <property type="entry name" value="GntR"/>
    <property type="match status" value="1"/>
</dbReference>
<sequence>MLSGRASDRAYETLRREILQWRLAPGTVLGEVEQSTRLGISRTPLREALSRLTADGLVEAQSGRGLVVAQVSPAAVSELFELREALETAASALASERRDPGEFARLADDFDGAAALVEQGELEAYYALVERFDDAIDESLGNPYLVGALRGVRTHLQRIRRLSQDDPARLVRAAAEHRTIAEAIRDGDAELARSATRIHLRASLRHIQANPRLEASEPKESA</sequence>
<dbReference type="SMART" id="SM00345">
    <property type="entry name" value="HTH_GNTR"/>
    <property type="match status" value="1"/>
</dbReference>
<evidence type="ECO:0000256" key="1">
    <source>
        <dbReference type="ARBA" id="ARBA00023015"/>
    </source>
</evidence>
<feature type="domain" description="HTH gntR-type" evidence="4">
    <location>
        <begin position="4"/>
        <end position="71"/>
    </location>
</feature>
<dbReference type="EMBL" id="JANTHX010000008">
    <property type="protein sequence ID" value="MCS0500614.1"/>
    <property type="molecule type" value="Genomic_DNA"/>
</dbReference>
<reference evidence="5 6" key="1">
    <citation type="submission" date="2022-08" db="EMBL/GenBank/DDBJ databases">
        <authorList>
            <person name="Li F."/>
        </authorList>
    </citation>
    <scope>NUCLEOTIDE SEQUENCE [LARGE SCALE GENOMIC DNA]</scope>
    <source>
        <strain evidence="5 6">10F1B-8-1</strain>
    </source>
</reference>
<comment type="caution">
    <text evidence="5">The sequence shown here is derived from an EMBL/GenBank/DDBJ whole genome shotgun (WGS) entry which is preliminary data.</text>
</comment>
<dbReference type="RefSeq" id="WP_258799802.1">
    <property type="nucleotide sequence ID" value="NZ_JANTHX010000008.1"/>
</dbReference>
<keyword evidence="1" id="KW-0805">Transcription regulation</keyword>
<dbReference type="PRINTS" id="PR00035">
    <property type="entry name" value="HTHGNTR"/>
</dbReference>
<evidence type="ECO:0000259" key="4">
    <source>
        <dbReference type="PROSITE" id="PS50949"/>
    </source>
</evidence>
<organism evidence="5 6">
    <name type="scientific">Protaetiibacter mangrovi</name>
    <dbReference type="NCBI Taxonomy" id="2970926"/>
    <lineage>
        <taxon>Bacteria</taxon>
        <taxon>Bacillati</taxon>
        <taxon>Actinomycetota</taxon>
        <taxon>Actinomycetes</taxon>
        <taxon>Micrococcales</taxon>
        <taxon>Microbacteriaceae</taxon>
        <taxon>Protaetiibacter</taxon>
    </lineage>
</organism>
<name>A0ABT1ZIS5_9MICO</name>
<keyword evidence="6" id="KW-1185">Reference proteome</keyword>
<dbReference type="SMART" id="SM00895">
    <property type="entry name" value="FCD"/>
    <property type="match status" value="1"/>
</dbReference>
<gene>
    <name evidence="5" type="ORF">NUH29_13765</name>
</gene>
<dbReference type="PROSITE" id="PS50949">
    <property type="entry name" value="HTH_GNTR"/>
    <property type="match status" value="1"/>
</dbReference>
<dbReference type="InterPro" id="IPR008920">
    <property type="entry name" value="TF_FadR/GntR_C"/>
</dbReference>
<dbReference type="Gene3D" id="1.20.120.530">
    <property type="entry name" value="GntR ligand-binding domain-like"/>
    <property type="match status" value="1"/>
</dbReference>
<accession>A0ABT1ZIS5</accession>
<dbReference type="InterPro" id="IPR036390">
    <property type="entry name" value="WH_DNA-bd_sf"/>
</dbReference>
<evidence type="ECO:0000256" key="3">
    <source>
        <dbReference type="ARBA" id="ARBA00023163"/>
    </source>
</evidence>
<dbReference type="InterPro" id="IPR036388">
    <property type="entry name" value="WH-like_DNA-bd_sf"/>
</dbReference>
<keyword evidence="3" id="KW-0804">Transcription</keyword>
<protein>
    <submittedName>
        <fullName evidence="5">GntR family transcriptional regulator</fullName>
    </submittedName>
</protein>
<proteinExistence type="predicted"/>
<dbReference type="InterPro" id="IPR011711">
    <property type="entry name" value="GntR_C"/>
</dbReference>
<evidence type="ECO:0000313" key="5">
    <source>
        <dbReference type="EMBL" id="MCS0500614.1"/>
    </source>
</evidence>
<dbReference type="SUPFAM" id="SSF48008">
    <property type="entry name" value="GntR ligand-binding domain-like"/>
    <property type="match status" value="1"/>
</dbReference>
<keyword evidence="2" id="KW-0238">DNA-binding</keyword>
<dbReference type="Proteomes" id="UP001205337">
    <property type="component" value="Unassembled WGS sequence"/>
</dbReference>
<dbReference type="SUPFAM" id="SSF46785">
    <property type="entry name" value="Winged helix' DNA-binding domain"/>
    <property type="match status" value="1"/>
</dbReference>
<evidence type="ECO:0000256" key="2">
    <source>
        <dbReference type="ARBA" id="ARBA00023125"/>
    </source>
</evidence>
<dbReference type="Pfam" id="PF07729">
    <property type="entry name" value="FCD"/>
    <property type="match status" value="1"/>
</dbReference>
<dbReference type="PANTHER" id="PTHR43537">
    <property type="entry name" value="TRANSCRIPTIONAL REGULATOR, GNTR FAMILY"/>
    <property type="match status" value="1"/>
</dbReference>
<dbReference type="InterPro" id="IPR000524">
    <property type="entry name" value="Tscrpt_reg_HTH_GntR"/>
</dbReference>
<dbReference type="PANTHER" id="PTHR43537:SF5">
    <property type="entry name" value="UXU OPERON TRANSCRIPTIONAL REGULATOR"/>
    <property type="match status" value="1"/>
</dbReference>